<keyword evidence="2" id="KW-1185">Reference proteome</keyword>
<accession>A0ABQ4ZSW2</accession>
<proteinExistence type="predicted"/>
<dbReference type="Proteomes" id="UP001151760">
    <property type="component" value="Unassembled WGS sequence"/>
</dbReference>
<protein>
    <submittedName>
        <fullName evidence="1">Uncharacterized protein</fullName>
    </submittedName>
</protein>
<evidence type="ECO:0000313" key="1">
    <source>
        <dbReference type="EMBL" id="GJS93020.1"/>
    </source>
</evidence>
<gene>
    <name evidence="1" type="ORF">Tco_0799988</name>
</gene>
<dbReference type="EMBL" id="BQNB010011624">
    <property type="protein sequence ID" value="GJS93020.1"/>
    <property type="molecule type" value="Genomic_DNA"/>
</dbReference>
<reference evidence="1" key="1">
    <citation type="journal article" date="2022" name="Int. J. Mol. Sci.">
        <title>Draft Genome of Tanacetum Coccineum: Genomic Comparison of Closely Related Tanacetum-Family Plants.</title>
        <authorList>
            <person name="Yamashiro T."/>
            <person name="Shiraishi A."/>
            <person name="Nakayama K."/>
            <person name="Satake H."/>
        </authorList>
    </citation>
    <scope>NUCLEOTIDE SEQUENCE</scope>
</reference>
<comment type="caution">
    <text evidence="1">The sequence shown here is derived from an EMBL/GenBank/DDBJ whole genome shotgun (WGS) entry which is preliminary data.</text>
</comment>
<name>A0ABQ4ZSW2_9ASTR</name>
<sequence>MHYPIILLVSVQGIHVSIQIARPHLYSCLLNQVITLLKWNLQLCHQHQHLFLHFTDVIDPVNAGARKDNEKGGGGSSESGERRVSVDAVATTLMLIGRVKFIYHRINKMHAVNIYFSGFLAETLSTIHGFYSDPYTKLVSFNAAGIDDHR</sequence>
<organism evidence="1 2">
    <name type="scientific">Tanacetum coccineum</name>
    <dbReference type="NCBI Taxonomy" id="301880"/>
    <lineage>
        <taxon>Eukaryota</taxon>
        <taxon>Viridiplantae</taxon>
        <taxon>Streptophyta</taxon>
        <taxon>Embryophyta</taxon>
        <taxon>Tracheophyta</taxon>
        <taxon>Spermatophyta</taxon>
        <taxon>Magnoliopsida</taxon>
        <taxon>eudicotyledons</taxon>
        <taxon>Gunneridae</taxon>
        <taxon>Pentapetalae</taxon>
        <taxon>asterids</taxon>
        <taxon>campanulids</taxon>
        <taxon>Asterales</taxon>
        <taxon>Asteraceae</taxon>
        <taxon>Asteroideae</taxon>
        <taxon>Anthemideae</taxon>
        <taxon>Anthemidinae</taxon>
        <taxon>Tanacetum</taxon>
    </lineage>
</organism>
<evidence type="ECO:0000313" key="2">
    <source>
        <dbReference type="Proteomes" id="UP001151760"/>
    </source>
</evidence>
<reference evidence="1" key="2">
    <citation type="submission" date="2022-01" db="EMBL/GenBank/DDBJ databases">
        <authorList>
            <person name="Yamashiro T."/>
            <person name="Shiraishi A."/>
            <person name="Satake H."/>
            <person name="Nakayama K."/>
        </authorList>
    </citation>
    <scope>NUCLEOTIDE SEQUENCE</scope>
</reference>